<feature type="compositionally biased region" description="Basic and acidic residues" evidence="1">
    <location>
        <begin position="780"/>
        <end position="789"/>
    </location>
</feature>
<feature type="region of interest" description="Disordered" evidence="1">
    <location>
        <begin position="40"/>
        <end position="361"/>
    </location>
</feature>
<feature type="compositionally biased region" description="Low complexity" evidence="1">
    <location>
        <begin position="378"/>
        <end position="389"/>
    </location>
</feature>
<feature type="compositionally biased region" description="Basic and acidic residues" evidence="1">
    <location>
        <begin position="122"/>
        <end position="139"/>
    </location>
</feature>
<feature type="compositionally biased region" description="Low complexity" evidence="1">
    <location>
        <begin position="342"/>
        <end position="361"/>
    </location>
</feature>
<feature type="region of interest" description="Disordered" evidence="1">
    <location>
        <begin position="437"/>
        <end position="544"/>
    </location>
</feature>
<feature type="compositionally biased region" description="Low complexity" evidence="1">
    <location>
        <begin position="697"/>
        <end position="708"/>
    </location>
</feature>
<feature type="compositionally biased region" description="Basic and acidic residues" evidence="1">
    <location>
        <begin position="532"/>
        <end position="544"/>
    </location>
</feature>
<gene>
    <name evidence="2" type="ORF">AMS68_001121</name>
</gene>
<feature type="region of interest" description="Disordered" evidence="1">
    <location>
        <begin position="660"/>
        <end position="724"/>
    </location>
</feature>
<reference evidence="2 3" key="1">
    <citation type="journal article" date="2016" name="Sci. Rep.">
        <title>Peltaster fructicola genome reveals evolution from an invasive phytopathogen to an ectophytic parasite.</title>
        <authorList>
            <person name="Xu C."/>
            <person name="Chen H."/>
            <person name="Gleason M.L."/>
            <person name="Xu J.R."/>
            <person name="Liu H."/>
            <person name="Zhang R."/>
            <person name="Sun G."/>
        </authorList>
    </citation>
    <scope>NUCLEOTIDE SEQUENCE [LARGE SCALE GENOMIC DNA]</scope>
    <source>
        <strain evidence="2 3">LNHT1506</strain>
    </source>
</reference>
<feature type="compositionally biased region" description="Polar residues" evidence="1">
    <location>
        <begin position="100"/>
        <end position="114"/>
    </location>
</feature>
<feature type="compositionally biased region" description="Polar residues" evidence="1">
    <location>
        <begin position="193"/>
        <end position="213"/>
    </location>
</feature>
<feature type="compositionally biased region" description="Basic and acidic residues" evidence="1">
    <location>
        <begin position="498"/>
        <end position="517"/>
    </location>
</feature>
<keyword evidence="3" id="KW-1185">Reference proteome</keyword>
<feature type="region of interest" description="Disordered" evidence="1">
    <location>
        <begin position="742"/>
        <end position="830"/>
    </location>
</feature>
<feature type="compositionally biased region" description="Polar residues" evidence="1">
    <location>
        <begin position="660"/>
        <end position="681"/>
    </location>
</feature>
<feature type="region of interest" description="Disordered" evidence="1">
    <location>
        <begin position="375"/>
        <end position="406"/>
    </location>
</feature>
<protein>
    <submittedName>
        <fullName evidence="2">Uncharacterized protein</fullName>
    </submittedName>
</protein>
<accession>A0A6H0XLK2</accession>
<dbReference type="AlphaFoldDB" id="A0A6H0XLK2"/>
<name>A0A6H0XLK2_9PEZI</name>
<evidence type="ECO:0000256" key="1">
    <source>
        <dbReference type="SAM" id="MobiDB-lite"/>
    </source>
</evidence>
<sequence length="830" mass="90738">MCGPLCYQFQQCGHVLNSGQVAPCQDAVKNNALCQGQNGRPAGPSVTRPHTGTCPSCAPIPPAQSLSDLTSTGTEEESDSNDSTSSTATINGAQAHRASQAPSVTGTASRTSNKSETSSRAASRENRRARNTRQPEVRQRYQTSHAGRNRDKSTPSVSTSSSQHHTALPKHTRIRRPPSTQSSSDSQSTRSDINASELESSCTASHDTSSQSIPIVYPPVRGPPLSQAHDDGGRRNHNAGLHSTPSDVDETSELSTTTADTRKLPERTPAGYPQLRQRQQNYPAQNAGAVRGYGTDEASDTTVSTVIPQKYPRQGVARSYPQPEQQQQQQYPPSLATAALRPTSAAPQSRTPAPTAAPPARMQQHHYLPHNVEAEHPAQAARQQTQRFRPSTPAQANSAPVQQRQDFAPQTDVHDFATISQQAPPAVPHHVHFREPAQANAPSPQRSTRAAHNTASVAGTTPSVQEWRQHDAPYIHPNSNPTPSGRARKHRSSGRDPGSSEKQLEEQRAKAAEHDLQISRARQRASQAEEVAFERDTQRAIEDSRPSLQEELEAENQIRLAMLNSLEEYTAKLEQRTGPESNAELHIYTQCGHQVQRSADAQRTDTSTRPRIEYHDKLCDNCQRYRRQPEPATACDVHTLAQPYAVPLAFRQQPLYNDANTAESSRAGTQRSARRNQQPLAGQTGVHVPNDGHTVASSSRSQQQYQPSFTPTMGVPYHGPASAFASPQRSIADLHAEPEPIERTPSIAGSRPASLEDVSNNRPAEEANRHRLFHQAVQEEQWRQARPEDCSSITASDTSTEKAPVAAEVSSKAAGKRRAGHISEYRHYND</sequence>
<feature type="compositionally biased region" description="Low complexity" evidence="1">
    <location>
        <begin position="177"/>
        <end position="192"/>
    </location>
</feature>
<dbReference type="Proteomes" id="UP000503462">
    <property type="component" value="Chromosome 1"/>
</dbReference>
<proteinExistence type="predicted"/>
<organism evidence="2 3">
    <name type="scientific">Peltaster fructicola</name>
    <dbReference type="NCBI Taxonomy" id="286661"/>
    <lineage>
        <taxon>Eukaryota</taxon>
        <taxon>Fungi</taxon>
        <taxon>Dikarya</taxon>
        <taxon>Ascomycota</taxon>
        <taxon>Pezizomycotina</taxon>
        <taxon>Dothideomycetes</taxon>
        <taxon>Dothideomycetes incertae sedis</taxon>
        <taxon>Peltaster</taxon>
    </lineage>
</organism>
<feature type="compositionally biased region" description="Polar residues" evidence="1">
    <location>
        <begin position="440"/>
        <end position="466"/>
    </location>
</feature>
<feature type="compositionally biased region" description="Basic and acidic residues" evidence="1">
    <location>
        <begin position="821"/>
        <end position="830"/>
    </location>
</feature>
<feature type="compositionally biased region" description="Polar residues" evidence="1">
    <location>
        <begin position="392"/>
        <end position="405"/>
    </location>
</feature>
<evidence type="ECO:0000313" key="3">
    <source>
        <dbReference type="Proteomes" id="UP000503462"/>
    </source>
</evidence>
<feature type="compositionally biased region" description="Basic residues" evidence="1">
    <location>
        <begin position="167"/>
        <end position="176"/>
    </location>
</feature>
<evidence type="ECO:0000313" key="2">
    <source>
        <dbReference type="EMBL" id="QIW95603.1"/>
    </source>
</evidence>
<dbReference type="EMBL" id="CP051139">
    <property type="protein sequence ID" value="QIW95603.1"/>
    <property type="molecule type" value="Genomic_DNA"/>
</dbReference>
<feature type="compositionally biased region" description="Low complexity" evidence="1">
    <location>
        <begin position="320"/>
        <end position="333"/>
    </location>
</feature>